<dbReference type="GO" id="GO:0005524">
    <property type="term" value="F:ATP binding"/>
    <property type="evidence" value="ECO:0007669"/>
    <property type="project" value="UniProtKB-UniRule"/>
</dbReference>
<dbReference type="InterPro" id="IPR021881">
    <property type="entry name" value="NACK_C"/>
</dbReference>
<dbReference type="InterPro" id="IPR019821">
    <property type="entry name" value="Kinesin_motor_CS"/>
</dbReference>
<dbReference type="AlphaFoldDB" id="A0AAQ3P5U1"/>
<evidence type="ECO:0000256" key="9">
    <source>
        <dbReference type="SAM" id="MobiDB-lite"/>
    </source>
</evidence>
<evidence type="ECO:0000259" key="10">
    <source>
        <dbReference type="PROSITE" id="PS50067"/>
    </source>
</evidence>
<dbReference type="Gene3D" id="3.40.850.10">
    <property type="entry name" value="Kinesin motor domain"/>
    <property type="match status" value="1"/>
</dbReference>
<dbReference type="SUPFAM" id="SSF52540">
    <property type="entry name" value="P-loop containing nucleoside triphosphate hydrolases"/>
    <property type="match status" value="1"/>
</dbReference>
<dbReference type="EMBL" id="CP144699">
    <property type="protein sequence ID" value="WVZ21237.1"/>
    <property type="molecule type" value="Genomic_DNA"/>
</dbReference>
<dbReference type="PANTHER" id="PTHR47968:SF18">
    <property type="entry name" value="KINESIN-LIKE PROTEIN KIN-7F"/>
    <property type="match status" value="1"/>
</dbReference>
<keyword evidence="5 6" id="KW-0505">Motor protein</keyword>
<dbReference type="InterPro" id="IPR027417">
    <property type="entry name" value="P-loop_NTPase"/>
</dbReference>
<sequence>MRAVTGEELVKWEKMGGMGGHEEKILVLVRLRPLNQKEVDANEVADWECINDTTILYRNTLREGSTFPSAYTFDRVFRGDCSTKQVYEEEVKAIALSVVGGINYSLIGLKYLFIILSASIFAYGQTSSGKTYTMIGVTEYAVADIFDYIRKHEERAFVLKFSAIEIYNENIRDLLSSENTPLRLRDDPERGPIIEKLIEETLRDWTHLKELLSFCEGKRNLHNILDIQRQVGETYLNDKSSRSHQIIRLTIESSAREFMGKSSSTTLTASVNFVDLAGSERASQALSAGSRLKEGCHINRSLLTLGTVIRYIVYLLYSASNIVSKPTSGVFNSAVGLFKSTPSLGGNSRTAIICTLSPARCHVEQTRNTLLFACCAKQVTTKAQVNVVMSDKVLVKQLQKELARLESELRTPCPPSTNCDCAAMMRKKNLRIEKMEREIQELIKQRDLAQSQVEDLLRMVGNDQKSQKERVDIWEDEDSISESSSIYPSDLRIGEFNNPHYINENSESSPDKHPDEYCNEIQSVGLEESSKDGLEYADPSVRYNEVLALTWYGEENVTSREMLTPVAEDMEERLNQDDATEGVLEQRLDDAELSNDSPVSMSGTVSNCRNLKLTRSWSCREFYTTGSPGNVGEIVRTPGSSFEKCFPGRPDGLPRKFLPLTYSASTKLSMNGSPPSIGTPSTDDLRTNSTRTSTNEDITSLQTFVAGMKEMVKLEYEKRLVDDDQDKEAETTYFRFEKNMKDVGVDSTLEAAGSPEEWPLQFKQQQTEILELWEACNVSLFHRTYFFLLFRGDPTDSIYMEVERRRLCFLKGTFHGGNEWVKDAPTVTLASRLLSGHLTAKGVERERETLVKLMKRRLSEEERRKVFRKWGIALDSKRRRKQLANRIWSNTDMKHVMESAAVVAKLVRFTWQGDNALKEMFALSFSPHRMSYSSKTTKASLF</sequence>
<dbReference type="PRINTS" id="PR00380">
    <property type="entry name" value="KINESINHEAVY"/>
</dbReference>
<reference evidence="11 12" key="1">
    <citation type="journal article" date="2023" name="Life. Sci Alliance">
        <title>Evolutionary insights into 3D genome organization and epigenetic landscape of Vigna mungo.</title>
        <authorList>
            <person name="Junaid A."/>
            <person name="Singh B."/>
            <person name="Bhatia S."/>
        </authorList>
    </citation>
    <scope>NUCLEOTIDE SEQUENCE [LARGE SCALE GENOMIC DNA]</scope>
    <source>
        <strain evidence="11">Urdbean</strain>
    </source>
</reference>
<evidence type="ECO:0000256" key="2">
    <source>
        <dbReference type="ARBA" id="ARBA00022701"/>
    </source>
</evidence>
<gene>
    <name evidence="11" type="ORF">V8G54_008559</name>
</gene>
<dbReference type="PROSITE" id="PS00411">
    <property type="entry name" value="KINESIN_MOTOR_1"/>
    <property type="match status" value="1"/>
</dbReference>
<name>A0AAQ3P5U1_VIGMU</name>
<evidence type="ECO:0000256" key="6">
    <source>
        <dbReference type="PROSITE-ProRule" id="PRU00283"/>
    </source>
</evidence>
<dbReference type="InterPro" id="IPR001752">
    <property type="entry name" value="Kinesin_motor_dom"/>
</dbReference>
<evidence type="ECO:0000256" key="5">
    <source>
        <dbReference type="ARBA" id="ARBA00023175"/>
    </source>
</evidence>
<keyword evidence="4 6" id="KW-0067">ATP-binding</keyword>
<organism evidence="11 12">
    <name type="scientific">Vigna mungo</name>
    <name type="common">Black gram</name>
    <name type="synonym">Phaseolus mungo</name>
    <dbReference type="NCBI Taxonomy" id="3915"/>
    <lineage>
        <taxon>Eukaryota</taxon>
        <taxon>Viridiplantae</taxon>
        <taxon>Streptophyta</taxon>
        <taxon>Embryophyta</taxon>
        <taxon>Tracheophyta</taxon>
        <taxon>Spermatophyta</taxon>
        <taxon>Magnoliopsida</taxon>
        <taxon>eudicotyledons</taxon>
        <taxon>Gunneridae</taxon>
        <taxon>Pentapetalae</taxon>
        <taxon>rosids</taxon>
        <taxon>fabids</taxon>
        <taxon>Fabales</taxon>
        <taxon>Fabaceae</taxon>
        <taxon>Papilionoideae</taxon>
        <taxon>50 kb inversion clade</taxon>
        <taxon>NPAAA clade</taxon>
        <taxon>indigoferoid/millettioid clade</taxon>
        <taxon>Phaseoleae</taxon>
        <taxon>Vigna</taxon>
    </lineage>
</organism>
<dbReference type="InterPro" id="IPR027640">
    <property type="entry name" value="Kinesin-like_fam"/>
</dbReference>
<dbReference type="PROSITE" id="PS50067">
    <property type="entry name" value="KINESIN_MOTOR_2"/>
    <property type="match status" value="1"/>
</dbReference>
<dbReference type="PANTHER" id="PTHR47968">
    <property type="entry name" value="CENTROMERE PROTEIN E"/>
    <property type="match status" value="1"/>
</dbReference>
<feature type="domain" description="Kinesin motor" evidence="10">
    <location>
        <begin position="24"/>
        <end position="379"/>
    </location>
</feature>
<protein>
    <recommendedName>
        <fullName evidence="7">Kinesin-like protein</fullName>
    </recommendedName>
</protein>
<keyword evidence="2 7" id="KW-0493">Microtubule</keyword>
<keyword evidence="12" id="KW-1185">Reference proteome</keyword>
<feature type="binding site" evidence="6">
    <location>
        <begin position="124"/>
        <end position="131"/>
    </location>
    <ligand>
        <name>ATP</name>
        <dbReference type="ChEBI" id="CHEBI:30616"/>
    </ligand>
</feature>
<dbReference type="SMART" id="SM00129">
    <property type="entry name" value="KISc"/>
    <property type="match status" value="1"/>
</dbReference>
<keyword evidence="3 6" id="KW-0547">Nucleotide-binding</keyword>
<dbReference type="Pfam" id="PF11995">
    <property type="entry name" value="DUF3490"/>
    <property type="match status" value="1"/>
</dbReference>
<dbReference type="GO" id="GO:0008017">
    <property type="term" value="F:microtubule binding"/>
    <property type="evidence" value="ECO:0007669"/>
    <property type="project" value="InterPro"/>
</dbReference>
<dbReference type="InterPro" id="IPR036961">
    <property type="entry name" value="Kinesin_motor_dom_sf"/>
</dbReference>
<evidence type="ECO:0000256" key="4">
    <source>
        <dbReference type="ARBA" id="ARBA00022840"/>
    </source>
</evidence>
<feature type="region of interest" description="Disordered" evidence="9">
    <location>
        <begin position="668"/>
        <end position="694"/>
    </location>
</feature>
<comment type="similarity">
    <text evidence="1">Belongs to the TRAFAC class myosin-kinesin ATPase superfamily. Kinesin family. KIN-7 subfamily.</text>
</comment>
<evidence type="ECO:0000313" key="11">
    <source>
        <dbReference type="EMBL" id="WVZ21237.1"/>
    </source>
</evidence>
<evidence type="ECO:0000256" key="3">
    <source>
        <dbReference type="ARBA" id="ARBA00022741"/>
    </source>
</evidence>
<evidence type="ECO:0000256" key="7">
    <source>
        <dbReference type="RuleBase" id="RU000394"/>
    </source>
</evidence>
<dbReference type="Proteomes" id="UP001374535">
    <property type="component" value="Chromosome 2"/>
</dbReference>
<dbReference type="GO" id="GO:0007018">
    <property type="term" value="P:microtubule-based movement"/>
    <property type="evidence" value="ECO:0007669"/>
    <property type="project" value="InterPro"/>
</dbReference>
<dbReference type="GO" id="GO:0005874">
    <property type="term" value="C:microtubule"/>
    <property type="evidence" value="ECO:0007669"/>
    <property type="project" value="UniProtKB-KW"/>
</dbReference>
<feature type="coiled-coil region" evidence="8">
    <location>
        <begin position="388"/>
        <end position="459"/>
    </location>
</feature>
<proteinExistence type="inferred from homology"/>
<dbReference type="Pfam" id="PF00225">
    <property type="entry name" value="Kinesin"/>
    <property type="match status" value="1"/>
</dbReference>
<accession>A0AAQ3P5U1</accession>
<evidence type="ECO:0000256" key="1">
    <source>
        <dbReference type="ARBA" id="ARBA00007310"/>
    </source>
</evidence>
<evidence type="ECO:0000313" key="12">
    <source>
        <dbReference type="Proteomes" id="UP001374535"/>
    </source>
</evidence>
<dbReference type="GO" id="GO:0003777">
    <property type="term" value="F:microtubule motor activity"/>
    <property type="evidence" value="ECO:0007669"/>
    <property type="project" value="InterPro"/>
</dbReference>
<keyword evidence="8" id="KW-0175">Coiled coil</keyword>
<evidence type="ECO:0000256" key="8">
    <source>
        <dbReference type="SAM" id="Coils"/>
    </source>
</evidence>